<dbReference type="RefSeq" id="WP_202069776.1">
    <property type="nucleotide sequence ID" value="NZ_CP060138.2"/>
</dbReference>
<reference evidence="1 2" key="1">
    <citation type="journal article" date="2021" name="Int. J. Syst. Evol. Microbiol.">
        <title>Characterization of a novel transitional group Rickettsia species (Rickettsia tillamookensis sp. nov.) from the western black-legged tick, Ixodes pacificus.</title>
        <authorList>
            <person name="Gauthier D.T."/>
            <person name="Karpathy S.E."/>
            <person name="Grizzard S.L."/>
            <person name="Batra D."/>
            <person name="Rowe L.A."/>
            <person name="Paddock C.D."/>
        </authorList>
    </citation>
    <scope>NUCLEOTIDE SEQUENCE [LARGE SCALE GENOMIC DNA]</scope>
    <source>
        <strain evidence="1 2">Tillamook 23</strain>
    </source>
</reference>
<proteinExistence type="predicted"/>
<dbReference type="PANTHER" id="PTHR41317:SF1">
    <property type="entry name" value="PD-(D_E)XK NUCLEASE FAMILY TRANSPOSASE"/>
    <property type="match status" value="1"/>
</dbReference>
<keyword evidence="2" id="KW-1185">Reference proteome</keyword>
<dbReference type="InterPro" id="IPR010106">
    <property type="entry name" value="RpnA"/>
</dbReference>
<organism evidence="1 2">
    <name type="scientific">Rickettsia tillamookensis</name>
    <dbReference type="NCBI Taxonomy" id="2761623"/>
    <lineage>
        <taxon>Bacteria</taxon>
        <taxon>Pseudomonadati</taxon>
        <taxon>Pseudomonadota</taxon>
        <taxon>Alphaproteobacteria</taxon>
        <taxon>Rickettsiales</taxon>
        <taxon>Rickettsiaceae</taxon>
        <taxon>Rickettsieae</taxon>
        <taxon>Rickettsia</taxon>
        <taxon>spotted fever group</taxon>
    </lineage>
</organism>
<accession>A0A9E6MHE8</accession>
<evidence type="ECO:0000313" key="1">
    <source>
        <dbReference type="EMBL" id="QQV74790.1"/>
    </source>
</evidence>
<dbReference type="EMBL" id="CP060138">
    <property type="protein sequence ID" value="QQV74790.1"/>
    <property type="molecule type" value="Genomic_DNA"/>
</dbReference>
<evidence type="ECO:0000313" key="2">
    <source>
        <dbReference type="Proteomes" id="UP000595296"/>
    </source>
</evidence>
<evidence type="ECO:0008006" key="3">
    <source>
        <dbReference type="Google" id="ProtNLM"/>
    </source>
</evidence>
<sequence length="292" mass="34095">MQRYLDPTNDSLFKKIFRDLERLKEFINAVLELPEGFRIKEIEFIPVEQVPIIDKGKKSIFDLKVKDEAGSWYIIEMQKRNESDYLKRVQYYSAHSYVQQLTKGIKHKDLLPVIVISLIKTKMFDDEVPCISLHKMLETKTNKQYLFDFSYVFIELKKFDKDKFDSTIDEWLHLFKCAENETSPPANIKSEKVLDAYNVIEMHNLTPEEYDAYIRAKLMEDAEEIALEEKFEKGKAEGKAEGKVEGKVEGKAELIQMMLKQGKTVQQIIEFTGLSKEEIEQLKAKIENSKAS</sequence>
<dbReference type="Proteomes" id="UP000595296">
    <property type="component" value="Chromosome"/>
</dbReference>
<gene>
    <name evidence="1" type="ORF">H6P87_00331</name>
</gene>
<name>A0A9E6MHE8_9RICK</name>
<protein>
    <recommendedName>
        <fullName evidence="3">Transposase</fullName>
    </recommendedName>
</protein>
<dbReference type="NCBIfam" id="TIGR01784">
    <property type="entry name" value="T_den_put_tspse"/>
    <property type="match status" value="1"/>
</dbReference>
<dbReference type="Pfam" id="PF12784">
    <property type="entry name" value="PDDEXK_2"/>
    <property type="match status" value="1"/>
</dbReference>
<dbReference type="PANTHER" id="PTHR41317">
    <property type="entry name" value="PD-(D_E)XK NUCLEASE FAMILY TRANSPOSASE"/>
    <property type="match status" value="1"/>
</dbReference>